<dbReference type="InterPro" id="IPR011837">
    <property type="entry name" value="Glycogen_debranch_GlgX"/>
</dbReference>
<sequence>MSSADPLHDLGVRTGPDGGTIRVWSAHATSVELVVFDAEDLDWAVERVALERDAHGVWQASSRALVAGARYGIRVDGPAGLEHAFNPVHTLLDPWARGLHAADDGSWRGVVLDSLESEGFDWGGVGAPRVPLDHTVVYEAHLKGFSRLNERIPEALRGTYAGLAHDASLEYLTSLGVTTVELLPVQAFVPEERLVRQGQVNYWGYNTLGFFAPHTPYASPAAQAAGPSAVRREFAGMVKRLHEAGLEVVLDVVYNHTAEEGRQGPTTSFRGIDDAAYYRHDVHGRYVDTTGCGNTLDFGQDAAVRLVLDSMRYWAGELQVDGFRLDLAATLGRDEHGAYSPDHPLPRGMLEDPVIGAGKLIAEPWDVGPFGWQTGNFAPGFSEWNDRYRDRMRDFWLGDLRRERHGEHGSGIGRFATRLAGSSNTFAAERGPLASLNFITAHDGFTLADLTAYDVKHNLGNGEHNRDGADHNNSYNHGVEGPTDDREVVAARRRSIRNLLGTLLLSAGVPMLTAGDEYGRSQRGNNNAYCHDSELTWLAWTGDERDAALEATTRHLLRLRRENPALRPVHYGRFGEHVPSASQMDWYNADGETMTIEHWHDPAQRTLQFLAASTPEFEAFNRILLVVHASETVAEVLLPEHPGVEDYELLWDSAAEGPADGLGARLAPGSTMAMSPQSMRLYRAHGDPAPVLVDAAAGSVGAGADAADVAEDGRRAPGAPEVDASVVDPDVVAAPRPDARSGDA</sequence>
<dbReference type="SUPFAM" id="SSF51445">
    <property type="entry name" value="(Trans)glycosidases"/>
    <property type="match status" value="1"/>
</dbReference>
<dbReference type="NCBIfam" id="TIGR02100">
    <property type="entry name" value="glgX_debranch"/>
    <property type="match status" value="1"/>
</dbReference>
<name>A0ABP5FGT9_9MICO</name>
<feature type="compositionally biased region" description="Low complexity" evidence="4">
    <location>
        <begin position="719"/>
        <end position="736"/>
    </location>
</feature>
<feature type="region of interest" description="Disordered" evidence="4">
    <location>
        <begin position="708"/>
        <end position="744"/>
    </location>
</feature>
<dbReference type="InterPro" id="IPR004193">
    <property type="entry name" value="Glyco_hydro_13_N"/>
</dbReference>
<dbReference type="Pfam" id="PF02922">
    <property type="entry name" value="CBM_48"/>
    <property type="match status" value="1"/>
</dbReference>
<reference evidence="7" key="1">
    <citation type="journal article" date="2019" name="Int. J. Syst. Evol. Microbiol.">
        <title>The Global Catalogue of Microorganisms (GCM) 10K type strain sequencing project: providing services to taxonomists for standard genome sequencing and annotation.</title>
        <authorList>
            <consortium name="The Broad Institute Genomics Platform"/>
            <consortium name="The Broad Institute Genome Sequencing Center for Infectious Disease"/>
            <person name="Wu L."/>
            <person name="Ma J."/>
        </authorList>
    </citation>
    <scope>NUCLEOTIDE SEQUENCE [LARGE SCALE GENOMIC DNA]</scope>
    <source>
        <strain evidence="7">JCM 15672</strain>
    </source>
</reference>
<organism evidence="6 7">
    <name type="scientific">Agromyces tropicus</name>
    <dbReference type="NCBI Taxonomy" id="555371"/>
    <lineage>
        <taxon>Bacteria</taxon>
        <taxon>Bacillati</taxon>
        <taxon>Actinomycetota</taxon>
        <taxon>Actinomycetes</taxon>
        <taxon>Micrococcales</taxon>
        <taxon>Microbacteriaceae</taxon>
        <taxon>Agromyces</taxon>
    </lineage>
</organism>
<keyword evidence="3" id="KW-0326">Glycosidase</keyword>
<dbReference type="Proteomes" id="UP001501196">
    <property type="component" value="Unassembled WGS sequence"/>
</dbReference>
<dbReference type="CDD" id="cd02856">
    <property type="entry name" value="E_set_GDE_Isoamylase_N"/>
    <property type="match status" value="1"/>
</dbReference>
<dbReference type="CDD" id="cd11326">
    <property type="entry name" value="AmyAc_Glg_debranch"/>
    <property type="match status" value="1"/>
</dbReference>
<dbReference type="InterPro" id="IPR017853">
    <property type="entry name" value="GH"/>
</dbReference>
<keyword evidence="7" id="KW-1185">Reference proteome</keyword>
<evidence type="ECO:0000256" key="3">
    <source>
        <dbReference type="ARBA" id="ARBA00023295"/>
    </source>
</evidence>
<gene>
    <name evidence="6" type="primary">glgX_1</name>
    <name evidence="6" type="ORF">GCM10009819_05280</name>
</gene>
<dbReference type="InterPro" id="IPR006047">
    <property type="entry name" value="GH13_cat_dom"/>
</dbReference>
<dbReference type="Gene3D" id="2.60.40.10">
    <property type="entry name" value="Immunoglobulins"/>
    <property type="match status" value="1"/>
</dbReference>
<dbReference type="PANTHER" id="PTHR43002">
    <property type="entry name" value="GLYCOGEN DEBRANCHING ENZYME"/>
    <property type="match status" value="1"/>
</dbReference>
<dbReference type="EMBL" id="BAAAPW010000001">
    <property type="protein sequence ID" value="GAA2025236.1"/>
    <property type="molecule type" value="Genomic_DNA"/>
</dbReference>
<comment type="caution">
    <text evidence="6">The sequence shown here is derived from an EMBL/GenBank/DDBJ whole genome shotgun (WGS) entry which is preliminary data.</text>
</comment>
<evidence type="ECO:0000256" key="4">
    <source>
        <dbReference type="SAM" id="MobiDB-lite"/>
    </source>
</evidence>
<accession>A0ABP5FGT9</accession>
<comment type="similarity">
    <text evidence="1">Belongs to the glycosyl hydrolase 13 family.</text>
</comment>
<keyword evidence="2" id="KW-0378">Hydrolase</keyword>
<evidence type="ECO:0000256" key="1">
    <source>
        <dbReference type="ARBA" id="ARBA00008061"/>
    </source>
</evidence>
<dbReference type="InterPro" id="IPR044505">
    <property type="entry name" value="GlgX_Isoamylase_N_E_set"/>
</dbReference>
<proteinExistence type="inferred from homology"/>
<dbReference type="SMART" id="SM00642">
    <property type="entry name" value="Aamy"/>
    <property type="match status" value="1"/>
</dbReference>
<dbReference type="InterPro" id="IPR014756">
    <property type="entry name" value="Ig_E-set"/>
</dbReference>
<feature type="region of interest" description="Disordered" evidence="4">
    <location>
        <begin position="461"/>
        <end position="482"/>
    </location>
</feature>
<evidence type="ECO:0000313" key="6">
    <source>
        <dbReference type="EMBL" id="GAA2025236.1"/>
    </source>
</evidence>
<dbReference type="RefSeq" id="WP_344369242.1">
    <property type="nucleotide sequence ID" value="NZ_BAAAPW010000001.1"/>
</dbReference>
<feature type="domain" description="Glycosyl hydrolase family 13 catalytic" evidence="5">
    <location>
        <begin position="139"/>
        <end position="560"/>
    </location>
</feature>
<evidence type="ECO:0000259" key="5">
    <source>
        <dbReference type="SMART" id="SM00642"/>
    </source>
</evidence>
<dbReference type="Gene3D" id="2.60.40.1180">
    <property type="entry name" value="Golgi alpha-mannosidase II"/>
    <property type="match status" value="1"/>
</dbReference>
<evidence type="ECO:0000313" key="7">
    <source>
        <dbReference type="Proteomes" id="UP001501196"/>
    </source>
</evidence>
<dbReference type="SUPFAM" id="SSF81296">
    <property type="entry name" value="E set domains"/>
    <property type="match status" value="1"/>
</dbReference>
<dbReference type="Gene3D" id="3.20.20.80">
    <property type="entry name" value="Glycosidases"/>
    <property type="match status" value="1"/>
</dbReference>
<evidence type="ECO:0000256" key="2">
    <source>
        <dbReference type="ARBA" id="ARBA00022801"/>
    </source>
</evidence>
<dbReference type="InterPro" id="IPR013783">
    <property type="entry name" value="Ig-like_fold"/>
</dbReference>
<protein>
    <submittedName>
        <fullName evidence="6">Glycogen debranching protein GlgX</fullName>
    </submittedName>
</protein>
<dbReference type="SUPFAM" id="SSF51011">
    <property type="entry name" value="Glycosyl hydrolase domain"/>
    <property type="match status" value="1"/>
</dbReference>
<dbReference type="InterPro" id="IPR013780">
    <property type="entry name" value="Glyco_hydro_b"/>
</dbReference>